<sequence>MALTTSFYDYPKVSSLFAERIGVMKKRLWQTDDEKCNPLICHVYESSSVCSVSVPVFANLSDDACKILYALGDDSPVGKGKETVIDKKVRSSKELTGTTIKWSSEFLNYCASKVDVMVQKMNAGTLKELKPHKIIIYGPGDFFAEHMDSTHTPGQNMTAVVELATSWDTDDLGGEEWGLRVGDKKFRTEEDEINLFVFDHDIPHEVNRISAGYRVSITFDLIVDPLVNEKIVLSDMVEKIKKLGAKRFGFFGTHRYMGDQALKGVDIRLVELLKPFAKRIERLNLSTDDTRNWYHPKVWELKNSAPGVSELMYEVDDYSEEEDVYHGNDYEAPSGLPKSKFPSEWKPADDELTELINPKYCLNDVFCLWTPYKPRHSMMANDEIHLGNEGFYGDIHDCTFLLFELE</sequence>
<dbReference type="Gene3D" id="2.60.120.620">
    <property type="entry name" value="q2cbj1_9rhob like domain"/>
    <property type="match status" value="1"/>
</dbReference>
<name>A0A6C0EJQ4_9ZZZZ</name>
<dbReference type="Pfam" id="PF13640">
    <property type="entry name" value="2OG-FeII_Oxy_3"/>
    <property type="match status" value="1"/>
</dbReference>
<dbReference type="EMBL" id="MN738876">
    <property type="protein sequence ID" value="QHT29277.1"/>
    <property type="molecule type" value="Genomic_DNA"/>
</dbReference>
<organism evidence="2">
    <name type="scientific">viral metagenome</name>
    <dbReference type="NCBI Taxonomy" id="1070528"/>
    <lineage>
        <taxon>unclassified sequences</taxon>
        <taxon>metagenomes</taxon>
        <taxon>organismal metagenomes</taxon>
    </lineage>
</organism>
<dbReference type="AlphaFoldDB" id="A0A6C0EJQ4"/>
<accession>A0A6C0EJQ4</accession>
<evidence type="ECO:0000259" key="1">
    <source>
        <dbReference type="Pfam" id="PF13640"/>
    </source>
</evidence>
<evidence type="ECO:0000313" key="2">
    <source>
        <dbReference type="EMBL" id="QHT29277.1"/>
    </source>
</evidence>
<proteinExistence type="predicted"/>
<dbReference type="InterPro" id="IPR044862">
    <property type="entry name" value="Pro_4_hyd_alph_FE2OG_OXY"/>
</dbReference>
<feature type="domain" description="Prolyl 4-hydroxylase alpha subunit Fe(2+) 2OG dioxygenase" evidence="1">
    <location>
        <begin position="134"/>
        <end position="219"/>
    </location>
</feature>
<reference evidence="2" key="1">
    <citation type="journal article" date="2020" name="Nature">
        <title>Giant virus diversity and host interactions through global metagenomics.</title>
        <authorList>
            <person name="Schulz F."/>
            <person name="Roux S."/>
            <person name="Paez-Espino D."/>
            <person name="Jungbluth S."/>
            <person name="Walsh D.A."/>
            <person name="Denef V.J."/>
            <person name="McMahon K.D."/>
            <person name="Konstantinidis K.T."/>
            <person name="Eloe-Fadrosh E.A."/>
            <person name="Kyrpides N.C."/>
            <person name="Woyke T."/>
        </authorList>
    </citation>
    <scope>NUCLEOTIDE SEQUENCE</scope>
    <source>
        <strain evidence="2">GVMAG-M-3300005589-24</strain>
    </source>
</reference>
<protein>
    <recommendedName>
        <fullName evidence="1">Prolyl 4-hydroxylase alpha subunit Fe(2+) 2OG dioxygenase domain-containing protein</fullName>
    </recommendedName>
</protein>